<comment type="caution">
    <text evidence="21">The sequence shown here is derived from an EMBL/GenBank/DDBJ whole genome shotgun (WGS) entry which is preliminary data.</text>
</comment>
<dbReference type="PROSITE" id="PS51371">
    <property type="entry name" value="CBS"/>
    <property type="match status" value="2"/>
</dbReference>
<feature type="binding site" evidence="13">
    <location>
        <position position="416"/>
    </location>
    <ligand>
        <name>IMP</name>
        <dbReference type="ChEBI" id="CHEBI:58053"/>
    </ligand>
</feature>
<feature type="binding site" description="in other chain" evidence="13 16">
    <location>
        <position position="300"/>
    </location>
    <ligand>
        <name>K(+)</name>
        <dbReference type="ChEBI" id="CHEBI:29103"/>
        <note>ligand shared between two tetrameric partners</note>
    </ligand>
</feature>
<evidence type="ECO:0000256" key="16">
    <source>
        <dbReference type="PIRSR" id="PIRSR000130-4"/>
    </source>
</evidence>
<evidence type="ECO:0000256" key="3">
    <source>
        <dbReference type="ARBA" id="ARBA00011881"/>
    </source>
</evidence>
<dbReference type="AlphaFoldDB" id="V7IHW9"/>
<dbReference type="CDD" id="cd04601">
    <property type="entry name" value="CBS_pair_IMPDH"/>
    <property type="match status" value="1"/>
</dbReference>
<comment type="caution">
    <text evidence="13">Lacks conserved residue(s) required for the propagation of feature annotation.</text>
</comment>
<dbReference type="Pfam" id="PF00571">
    <property type="entry name" value="CBS"/>
    <property type="match status" value="2"/>
</dbReference>
<feature type="domain" description="CBS" evidence="20">
    <location>
        <begin position="153"/>
        <end position="214"/>
    </location>
</feature>
<evidence type="ECO:0000256" key="18">
    <source>
        <dbReference type="RuleBase" id="RU003927"/>
    </source>
</evidence>
<dbReference type="PROSITE" id="PS00487">
    <property type="entry name" value="IMP_DH_GMP_RED"/>
    <property type="match status" value="1"/>
</dbReference>
<feature type="binding site" description="in other chain" evidence="13 16">
    <location>
        <position position="305"/>
    </location>
    <ligand>
        <name>K(+)</name>
        <dbReference type="ChEBI" id="CHEBI:29103"/>
        <note>ligand shared between two tetrameric partners</note>
    </ligand>
</feature>
<dbReference type="GO" id="GO:0046872">
    <property type="term" value="F:metal ion binding"/>
    <property type="evidence" value="ECO:0007669"/>
    <property type="project" value="UniProtKB-UniRule"/>
</dbReference>
<evidence type="ECO:0000256" key="13">
    <source>
        <dbReference type="HAMAP-Rule" id="MF_01964"/>
    </source>
</evidence>
<keyword evidence="8 13" id="KW-0630">Potassium</keyword>
<evidence type="ECO:0000313" key="21">
    <source>
        <dbReference type="EMBL" id="ETA84477.1"/>
    </source>
</evidence>
<dbReference type="InterPro" id="IPR013785">
    <property type="entry name" value="Aldolase_TIM"/>
</dbReference>
<evidence type="ECO:0000256" key="1">
    <source>
        <dbReference type="ARBA" id="ARBA00001958"/>
    </source>
</evidence>
<evidence type="ECO:0000256" key="19">
    <source>
        <dbReference type="RuleBase" id="RU003928"/>
    </source>
</evidence>
<keyword evidence="22" id="KW-1185">Reference proteome</keyword>
<comment type="catalytic activity">
    <reaction evidence="12 13 19">
        <text>IMP + NAD(+) + H2O = XMP + NADH + H(+)</text>
        <dbReference type="Rhea" id="RHEA:11708"/>
        <dbReference type="ChEBI" id="CHEBI:15377"/>
        <dbReference type="ChEBI" id="CHEBI:15378"/>
        <dbReference type="ChEBI" id="CHEBI:57464"/>
        <dbReference type="ChEBI" id="CHEBI:57540"/>
        <dbReference type="ChEBI" id="CHEBI:57945"/>
        <dbReference type="ChEBI" id="CHEBI:58053"/>
        <dbReference type="EC" id="1.1.1.205"/>
    </reaction>
</comment>
<feature type="binding site" evidence="13">
    <location>
        <position position="472"/>
    </location>
    <ligand>
        <name>K(+)</name>
        <dbReference type="ChEBI" id="CHEBI:29103"/>
        <note>ligand shared between two tetrameric partners</note>
    </ligand>
</feature>
<dbReference type="PIRSF" id="PIRSF000130">
    <property type="entry name" value="IMPDH"/>
    <property type="match status" value="1"/>
</dbReference>
<comment type="pathway">
    <text evidence="13 19">Purine metabolism; XMP biosynthesis via de novo pathway; XMP from IMP: step 1/1.</text>
</comment>
<evidence type="ECO:0000256" key="17">
    <source>
        <dbReference type="PROSITE-ProRule" id="PRU00703"/>
    </source>
</evidence>
<feature type="binding site" evidence="13">
    <location>
        <position position="470"/>
    </location>
    <ligand>
        <name>K(+)</name>
        <dbReference type="ChEBI" id="CHEBI:29103"/>
        <note>ligand shared between two tetrameric partners</note>
    </ligand>
</feature>
<evidence type="ECO:0000256" key="8">
    <source>
        <dbReference type="ARBA" id="ARBA00022958"/>
    </source>
</evidence>
<dbReference type="HAMAP" id="MF_01964">
    <property type="entry name" value="IMPDH"/>
    <property type="match status" value="1"/>
</dbReference>
<dbReference type="Pfam" id="PF00478">
    <property type="entry name" value="IMPDH"/>
    <property type="match status" value="1"/>
</dbReference>
<feature type="binding site" description="in other chain" evidence="13 16">
    <location>
        <position position="302"/>
    </location>
    <ligand>
        <name>K(+)</name>
        <dbReference type="ChEBI" id="CHEBI:29103"/>
        <note>ligand shared between two tetrameric partners</note>
    </ligand>
</feature>
<dbReference type="PANTHER" id="PTHR11911">
    <property type="entry name" value="INOSINE-5-MONOPHOSPHATE DEHYDROGENASE RELATED"/>
    <property type="match status" value="1"/>
</dbReference>
<evidence type="ECO:0000256" key="9">
    <source>
        <dbReference type="ARBA" id="ARBA00023002"/>
    </source>
</evidence>
<evidence type="ECO:0000313" key="22">
    <source>
        <dbReference type="Proteomes" id="UP000018554"/>
    </source>
</evidence>
<dbReference type="EC" id="1.1.1.205" evidence="13 19"/>
<proteinExistence type="inferred from homology"/>
<feature type="binding site" evidence="13">
    <location>
        <position position="303"/>
    </location>
    <ligand>
        <name>IMP</name>
        <dbReference type="ChEBI" id="CHEBI:58053"/>
    </ligand>
</feature>
<dbReference type="EMBL" id="AZGQ01000001">
    <property type="protein sequence ID" value="ETA84477.1"/>
    <property type="molecule type" value="Genomic_DNA"/>
</dbReference>
<dbReference type="SMART" id="SM00116">
    <property type="entry name" value="CBS"/>
    <property type="match status" value="2"/>
</dbReference>
<evidence type="ECO:0000256" key="7">
    <source>
        <dbReference type="ARBA" id="ARBA00022755"/>
    </source>
</evidence>
<dbReference type="GO" id="GO:0003938">
    <property type="term" value="F:IMP dehydrogenase activity"/>
    <property type="evidence" value="ECO:0007669"/>
    <property type="project" value="UniProtKB-UniRule"/>
</dbReference>
<keyword evidence="10 13" id="KW-0520">NAD</keyword>
<feature type="domain" description="CBS" evidence="20">
    <location>
        <begin position="92"/>
        <end position="149"/>
    </location>
</feature>
<dbReference type="SUPFAM" id="SSF51412">
    <property type="entry name" value="Inosine monophosphate dehydrogenase (IMPDH)"/>
    <property type="match status" value="1"/>
</dbReference>
<evidence type="ECO:0000256" key="4">
    <source>
        <dbReference type="ARBA" id="ARBA00022723"/>
    </source>
</evidence>
<evidence type="ECO:0000256" key="5">
    <source>
        <dbReference type="ARBA" id="ARBA00022737"/>
    </source>
</evidence>
<evidence type="ECO:0000256" key="14">
    <source>
        <dbReference type="PIRSR" id="PIRSR000130-1"/>
    </source>
</evidence>
<name>V7IHW9_EIKCO</name>
<dbReference type="GO" id="GO:0006177">
    <property type="term" value="P:GMP biosynthetic process"/>
    <property type="evidence" value="ECO:0007669"/>
    <property type="project" value="UniProtKB-UniRule"/>
</dbReference>
<dbReference type="CDD" id="cd00381">
    <property type="entry name" value="IMPDH"/>
    <property type="match status" value="1"/>
</dbReference>
<evidence type="ECO:0000256" key="2">
    <source>
        <dbReference type="ARBA" id="ARBA00005502"/>
    </source>
</evidence>
<gene>
    <name evidence="13" type="primary">guaB</name>
    <name evidence="21" type="ORF">HMPREF1177_00124</name>
</gene>
<accession>V7IHW9</accession>
<feature type="binding site" evidence="13">
    <location>
        <position position="248"/>
    </location>
    <ligand>
        <name>NAD(+)</name>
        <dbReference type="ChEBI" id="CHEBI:57540"/>
    </ligand>
</feature>
<evidence type="ECO:0000256" key="6">
    <source>
        <dbReference type="ARBA" id="ARBA00022749"/>
    </source>
</evidence>
<dbReference type="InterPro" id="IPR015875">
    <property type="entry name" value="IMP_DH/GMP_Rdtase_CS"/>
</dbReference>
<dbReference type="HOGENOM" id="CLU_022552_2_2_4"/>
<dbReference type="RefSeq" id="WP_023886290.1">
    <property type="nucleotide sequence ID" value="NZ_KI635562.1"/>
</dbReference>
<evidence type="ECO:0000259" key="20">
    <source>
        <dbReference type="PROSITE" id="PS51371"/>
    </source>
</evidence>
<feature type="active site" description="Proton acceptor" evidence="13 14">
    <location>
        <position position="401"/>
    </location>
</feature>
<comment type="cofactor">
    <cofactor evidence="1 13">
        <name>K(+)</name>
        <dbReference type="ChEBI" id="CHEBI:29103"/>
    </cofactor>
</comment>
<evidence type="ECO:0000256" key="15">
    <source>
        <dbReference type="PIRSR" id="PIRSR000130-3"/>
    </source>
</evidence>
<dbReference type="Gene3D" id="3.20.20.70">
    <property type="entry name" value="Aldolase class I"/>
    <property type="match status" value="1"/>
</dbReference>
<dbReference type="InterPro" id="IPR046342">
    <property type="entry name" value="CBS_dom_sf"/>
</dbReference>
<dbReference type="PATRIC" id="fig|1073362.3.peg.137"/>
<sequence length="488" mass="52219">MRIVEKAYTFDDVLLVPAHSQVLPKHVSLQTRLTRNISLNLPLISAAMDTVTEARLAISMAQEGGIGIIHKNMNIKRQAEAVAKVKRHESGVVKDPVTIAPEMLVGQLLEMRAQRKRQMSGLPVVQDGKLVGLVTNRDLRFETRLDQPVSAIMTPRAELVTVPEGTSIEDARELMHQHKVERVLVVNAKDELKGLITVRDILKTTEFPYANKDQDGRLRVGAAVGVGPETDERVAALVAAGVDVIVVDTAHGHSQGVLDRVRWVKAHFPQVQVIGGNIATAQAARDLVAAGADAVKVGIGPGSICTTRIVAGVGVPQLTAIHNVAEALKGTGVPLIADGGIRFSGDVAKALAAGASTVMLGGMFAGTDEAPGEIELYQGRSYKSYRGMGSLGAMSQGSSDRYFQDKQDSADKYVPEGIEGRVPYKGPIVNIIHQLVGGLRSSMGYLGCANIAEMHEKAEFVEITAAGMSESHVHDVQITKEAPNYHGR</sequence>
<dbReference type="PANTHER" id="PTHR11911:SF111">
    <property type="entry name" value="INOSINE-5'-MONOPHOSPHATE DEHYDROGENASE"/>
    <property type="match status" value="1"/>
</dbReference>
<organism evidence="21 22">
    <name type="scientific">Eikenella corrodens CC92I</name>
    <dbReference type="NCBI Taxonomy" id="1073362"/>
    <lineage>
        <taxon>Bacteria</taxon>
        <taxon>Pseudomonadati</taxon>
        <taxon>Pseudomonadota</taxon>
        <taxon>Betaproteobacteria</taxon>
        <taxon>Neisseriales</taxon>
        <taxon>Neisseriaceae</taxon>
        <taxon>Eikenella</taxon>
    </lineage>
</organism>
<comment type="subunit">
    <text evidence="3 13">Homotetramer.</text>
</comment>
<feature type="binding site" evidence="13">
    <location>
        <begin position="385"/>
        <end position="389"/>
    </location>
    <ligand>
        <name>IMP</name>
        <dbReference type="ChEBI" id="CHEBI:58053"/>
    </ligand>
</feature>
<comment type="similarity">
    <text evidence="2 13 18">Belongs to the IMPDH/GMPR family.</text>
</comment>
<dbReference type="SMART" id="SM01240">
    <property type="entry name" value="IMPDH"/>
    <property type="match status" value="1"/>
</dbReference>
<dbReference type="NCBIfam" id="TIGR01302">
    <property type="entry name" value="IMP_dehydrog"/>
    <property type="match status" value="1"/>
</dbReference>
<dbReference type="InterPro" id="IPR000644">
    <property type="entry name" value="CBS_dom"/>
</dbReference>
<dbReference type="GO" id="GO:0006183">
    <property type="term" value="P:GTP biosynthetic process"/>
    <property type="evidence" value="ECO:0007669"/>
    <property type="project" value="TreeGrafter"/>
</dbReference>
<dbReference type="Proteomes" id="UP000018554">
    <property type="component" value="Unassembled WGS sequence"/>
</dbReference>
<dbReference type="GO" id="GO:0000166">
    <property type="term" value="F:nucleotide binding"/>
    <property type="evidence" value="ECO:0007669"/>
    <property type="project" value="UniProtKB-UniRule"/>
</dbReference>
<comment type="function">
    <text evidence="13">Catalyzes the conversion of inosine 5'-phosphate (IMP) to xanthosine 5'-phosphate (XMP), the first committed and rate-limiting step in the de novo synthesis of guanine nucleotides, and therefore plays an important role in the regulation of cell growth.</text>
</comment>
<evidence type="ECO:0000256" key="12">
    <source>
        <dbReference type="ARBA" id="ARBA00048028"/>
    </source>
</evidence>
<dbReference type="InterPro" id="IPR001093">
    <property type="entry name" value="IMP_DH_GMPRt"/>
</dbReference>
<keyword evidence="11 17" id="KW-0129">CBS domain</keyword>
<comment type="activity regulation">
    <text evidence="13">Mycophenolic acid (MPA) is a non-competitive inhibitor that prevents formation of the closed enzyme conformation by binding to the same site as the amobile flap. In contrast, mizoribine monophosphate (MZP) is a competitive inhibitor that induces the closed conformation. MPA is a potent inhibitor of mammalian IMPDHs but a poor inhibitor of the bacterial enzymes. MZP is a more potent inhibitor of bacterial IMPDH.</text>
</comment>
<keyword evidence="4 13" id="KW-0479">Metal-binding</keyword>
<evidence type="ECO:0000256" key="10">
    <source>
        <dbReference type="ARBA" id="ARBA00023027"/>
    </source>
</evidence>
<keyword evidence="5" id="KW-0677">Repeat</keyword>
<feature type="binding site" evidence="15">
    <location>
        <begin position="248"/>
        <end position="250"/>
    </location>
    <ligand>
        <name>NAD(+)</name>
        <dbReference type="ChEBI" id="CHEBI:57540"/>
    </ligand>
</feature>
<evidence type="ECO:0000256" key="11">
    <source>
        <dbReference type="ARBA" id="ARBA00023122"/>
    </source>
</evidence>
<protein>
    <recommendedName>
        <fullName evidence="13 19">Inosine-5'-monophosphate dehydrogenase</fullName>
        <shortName evidence="13">IMP dehydrogenase</shortName>
        <shortName evidence="13">IMPD</shortName>
        <shortName evidence="13">IMPDH</shortName>
        <ecNumber evidence="13 19">1.1.1.205</ecNumber>
    </recommendedName>
</protein>
<feature type="active site" description="Thioimidate intermediate" evidence="13 14">
    <location>
        <position position="305"/>
    </location>
</feature>
<dbReference type="SUPFAM" id="SSF54631">
    <property type="entry name" value="CBS-domain pair"/>
    <property type="match status" value="1"/>
</dbReference>
<feature type="binding site" evidence="13">
    <location>
        <begin position="361"/>
        <end position="362"/>
    </location>
    <ligand>
        <name>IMP</name>
        <dbReference type="ChEBI" id="CHEBI:58053"/>
    </ligand>
</feature>
<keyword evidence="6 13" id="KW-0332">GMP biosynthesis</keyword>
<feature type="binding site" evidence="13">
    <location>
        <begin position="338"/>
        <end position="340"/>
    </location>
    <ligand>
        <name>IMP</name>
        <dbReference type="ChEBI" id="CHEBI:58053"/>
    </ligand>
</feature>
<dbReference type="FunFam" id="3.20.20.70:FF:000003">
    <property type="entry name" value="GMP reductase"/>
    <property type="match status" value="1"/>
</dbReference>
<feature type="binding site" evidence="13">
    <location>
        <position position="471"/>
    </location>
    <ligand>
        <name>K(+)</name>
        <dbReference type="ChEBI" id="CHEBI:29103"/>
        <note>ligand shared between two tetrameric partners</note>
    </ligand>
</feature>
<keyword evidence="9 13" id="KW-0560">Oxidoreductase</keyword>
<dbReference type="InterPro" id="IPR005990">
    <property type="entry name" value="IMP_DH"/>
</dbReference>
<dbReference type="UniPathway" id="UPA00601">
    <property type="reaction ID" value="UER00295"/>
</dbReference>
<keyword evidence="7 13" id="KW-0658">Purine biosynthesis</keyword>
<reference evidence="21 22" key="1">
    <citation type="submission" date="2013-11" db="EMBL/GenBank/DDBJ databases">
        <title>The Genome Sequence of Eikenella corrodens CC92I.</title>
        <authorList>
            <consortium name="The Broad Institute Genomics Platform"/>
            <person name="Earl A."/>
            <person name="Allen-Vercoe E."/>
            <person name="Daigneault M."/>
            <person name="Young S.K."/>
            <person name="Zeng Q."/>
            <person name="Gargeya S."/>
            <person name="Fitzgerald M."/>
            <person name="Abouelleil A."/>
            <person name="Alvarado L."/>
            <person name="Chapman S.B."/>
            <person name="Gainer-Dewar J."/>
            <person name="Goldberg J."/>
            <person name="Griggs A."/>
            <person name="Gujja S."/>
            <person name="Hansen M."/>
            <person name="Howarth C."/>
            <person name="Imamovic A."/>
            <person name="Ireland A."/>
            <person name="Larimer J."/>
            <person name="McCowan C."/>
            <person name="Murphy C."/>
            <person name="Pearson M."/>
            <person name="Poon T.W."/>
            <person name="Priest M."/>
            <person name="Roberts A."/>
            <person name="Saif S."/>
            <person name="Shea T."/>
            <person name="Sykes S."/>
            <person name="Wortman J."/>
            <person name="Nusbaum C."/>
            <person name="Birren B."/>
        </authorList>
    </citation>
    <scope>NUCLEOTIDE SEQUENCE [LARGE SCALE GENOMIC DNA]</scope>
    <source>
        <strain evidence="21 22">CC92I</strain>
    </source>
</reference>
<feature type="binding site" evidence="13 15">
    <location>
        <begin position="298"/>
        <end position="300"/>
    </location>
    <ligand>
        <name>NAD(+)</name>
        <dbReference type="ChEBI" id="CHEBI:57540"/>
    </ligand>
</feature>